<dbReference type="PANTHER" id="PTHR43140:SF1">
    <property type="entry name" value="TYPE I RESTRICTION ENZYME ECOKI SPECIFICITY SUBUNIT"/>
    <property type="match status" value="1"/>
</dbReference>
<dbReference type="Gene3D" id="3.90.220.20">
    <property type="entry name" value="DNA methylase specificity domains"/>
    <property type="match status" value="2"/>
</dbReference>
<comment type="similarity">
    <text evidence="1">Belongs to the type-I restriction system S methylase family.</text>
</comment>
<name>A0A1G8GWG6_9FLAO</name>
<gene>
    <name evidence="5" type="ORF">SAMN05421818_1342</name>
</gene>
<reference evidence="6" key="1">
    <citation type="submission" date="2016-10" db="EMBL/GenBank/DDBJ databases">
        <authorList>
            <person name="Varghese N."/>
            <person name="Submissions S."/>
        </authorList>
    </citation>
    <scope>NUCLEOTIDE SEQUENCE [LARGE SCALE GENOMIC DNA]</scope>
    <source>
        <strain evidence="6">DSM 23313</strain>
    </source>
</reference>
<keyword evidence="2" id="KW-0680">Restriction system</keyword>
<dbReference type="SUPFAM" id="SSF116734">
    <property type="entry name" value="DNA methylase specificity domain"/>
    <property type="match status" value="2"/>
</dbReference>
<evidence type="ECO:0000313" key="6">
    <source>
        <dbReference type="Proteomes" id="UP000243588"/>
    </source>
</evidence>
<keyword evidence="3" id="KW-0238">DNA-binding</keyword>
<organism evidence="5 6">
    <name type="scientific">Myroides phaeus</name>
    <dbReference type="NCBI Taxonomy" id="702745"/>
    <lineage>
        <taxon>Bacteria</taxon>
        <taxon>Pseudomonadati</taxon>
        <taxon>Bacteroidota</taxon>
        <taxon>Flavobacteriia</taxon>
        <taxon>Flavobacteriales</taxon>
        <taxon>Flavobacteriaceae</taxon>
        <taxon>Myroides</taxon>
    </lineage>
</organism>
<evidence type="ECO:0000256" key="3">
    <source>
        <dbReference type="ARBA" id="ARBA00023125"/>
    </source>
</evidence>
<sequence>MSKLEELLQGVDVEWLPLGACAVYEQPNKYLVKSKDYNNEYNTPVLTAGKTFILGYTNEKEGIYKASLAPVIIFDDFTTANKWVDFDFKAKSSAMKIIKSKDESKTLLRYIYYWINSLPSDLVEGDHKRQWISNFSKKLIPIPSIEIQQEIVRVLDELTSLTNQLTTELQTERQNRKKQFEFFREQLFRFEEKEVKYISLGELSKIGDGLHGTPKYNDSGNYYFINGNNLNSGEILITDRTKKVDDNTYNKYGIEFSKNKTIFLSINGTIGSVSFYNDEKIVLGKSVAYFNIISNELLHKYLYYIFQLDFSKNYFEKNKTGSTIKNLGLKALRSFKIPILPLEEQERIVKLLDQFDATHTAIEEEISKEIKLRTQQYEYYREKLLSFPQN</sequence>
<protein>
    <submittedName>
        <fullName evidence="5">Type I restriction enzyme, S subunit</fullName>
    </submittedName>
</protein>
<dbReference type="InterPro" id="IPR000055">
    <property type="entry name" value="Restrct_endonuc_typeI_TRD"/>
</dbReference>
<dbReference type="GO" id="GO:0003677">
    <property type="term" value="F:DNA binding"/>
    <property type="evidence" value="ECO:0007669"/>
    <property type="project" value="UniProtKB-KW"/>
</dbReference>
<feature type="domain" description="Type I restriction modification DNA specificity" evidence="4">
    <location>
        <begin position="29"/>
        <end position="170"/>
    </location>
</feature>
<evidence type="ECO:0000256" key="1">
    <source>
        <dbReference type="ARBA" id="ARBA00010923"/>
    </source>
</evidence>
<dbReference type="PANTHER" id="PTHR43140">
    <property type="entry name" value="TYPE-1 RESTRICTION ENZYME ECOKI SPECIFICITY PROTEIN"/>
    <property type="match status" value="1"/>
</dbReference>
<dbReference type="InterPro" id="IPR044946">
    <property type="entry name" value="Restrct_endonuc_typeI_TRD_sf"/>
</dbReference>
<dbReference type="EMBL" id="FNDQ01000034">
    <property type="protein sequence ID" value="SDH98748.1"/>
    <property type="molecule type" value="Genomic_DNA"/>
</dbReference>
<feature type="domain" description="Type I restriction modification DNA specificity" evidence="4">
    <location>
        <begin position="193"/>
        <end position="371"/>
    </location>
</feature>
<accession>A0A1G8GWG6</accession>
<dbReference type="CDD" id="cd17274">
    <property type="entry name" value="RMtype1_S_Eco540ANI-TRD1-CR1_like"/>
    <property type="match status" value="1"/>
</dbReference>
<dbReference type="InterPro" id="IPR051212">
    <property type="entry name" value="Type-I_RE_S_subunit"/>
</dbReference>
<proteinExistence type="inferred from homology"/>
<dbReference type="AlphaFoldDB" id="A0A1G8GWG6"/>
<keyword evidence="6" id="KW-1185">Reference proteome</keyword>
<dbReference type="STRING" id="702745.SAMN05421818_1342"/>
<dbReference type="GO" id="GO:0009307">
    <property type="term" value="P:DNA restriction-modification system"/>
    <property type="evidence" value="ECO:0007669"/>
    <property type="project" value="UniProtKB-KW"/>
</dbReference>
<evidence type="ECO:0000256" key="2">
    <source>
        <dbReference type="ARBA" id="ARBA00022747"/>
    </source>
</evidence>
<dbReference type="Proteomes" id="UP000243588">
    <property type="component" value="Unassembled WGS sequence"/>
</dbReference>
<evidence type="ECO:0000313" key="5">
    <source>
        <dbReference type="EMBL" id="SDH98748.1"/>
    </source>
</evidence>
<dbReference type="Pfam" id="PF01420">
    <property type="entry name" value="Methylase_S"/>
    <property type="match status" value="2"/>
</dbReference>
<dbReference type="RefSeq" id="WP_090410419.1">
    <property type="nucleotide sequence ID" value="NZ_FNDQ01000034.1"/>
</dbReference>
<evidence type="ECO:0000259" key="4">
    <source>
        <dbReference type="Pfam" id="PF01420"/>
    </source>
</evidence>